<gene>
    <name evidence="3" type="ORF">KIH74_15875</name>
</gene>
<feature type="transmembrane region" description="Helical" evidence="2">
    <location>
        <begin position="79"/>
        <end position="102"/>
    </location>
</feature>
<protein>
    <recommendedName>
        <fullName evidence="5">Heavy metal transporter</fullName>
    </recommendedName>
</protein>
<proteinExistence type="predicted"/>
<keyword evidence="2" id="KW-0472">Membrane</keyword>
<name>A0ABS5TH55_9ACTN</name>
<dbReference type="EMBL" id="JAHBAY010000006">
    <property type="protein sequence ID" value="MBT0770422.1"/>
    <property type="molecule type" value="Genomic_DNA"/>
</dbReference>
<evidence type="ECO:0000256" key="1">
    <source>
        <dbReference type="SAM" id="MobiDB-lite"/>
    </source>
</evidence>
<sequence length="370" mass="40263">MTDIDPTRPVPSGGPRAGTPRQERPGNRYGRTQPMRAGRPGGTEKPYDEQPYEDQPHDREPGNQMGRTRKTRKRNPFRGLLVALTVILVTAGIAVGGAWFWLQGAVGPVTIREICTGEFTDGSSHTLETDQANNAAIITAVAEKRDFPVRAATIAVATAIQESKLRNITYGDRDSVGLFQQRPSQGWGTKEELLDPIYATNAFYDELEKIGDLDELTITEAAQKVQRSAYPEAYADHEPEARMVVSPLAGYSPGGWNCILREDDELTAETPGDNGLTTRAESVKAAAKEELGRNKSTVDAAGTGLTFSVPADTDDRYAWAMASWALGRADELGVRQVALAGHRWDRATSSDGWVAVDTGLSAREVEITVY</sequence>
<organism evidence="3 4">
    <name type="scientific">Kineosporia corallincola</name>
    <dbReference type="NCBI Taxonomy" id="2835133"/>
    <lineage>
        <taxon>Bacteria</taxon>
        <taxon>Bacillati</taxon>
        <taxon>Actinomycetota</taxon>
        <taxon>Actinomycetes</taxon>
        <taxon>Kineosporiales</taxon>
        <taxon>Kineosporiaceae</taxon>
        <taxon>Kineosporia</taxon>
    </lineage>
</organism>
<feature type="region of interest" description="Disordered" evidence="1">
    <location>
        <begin position="1"/>
        <end position="72"/>
    </location>
</feature>
<keyword evidence="4" id="KW-1185">Reference proteome</keyword>
<reference evidence="3 4" key="1">
    <citation type="submission" date="2021-05" db="EMBL/GenBank/DDBJ databases">
        <title>Kineosporia and Streptomyces sp. nov. two new marine actinobacteria isolated from Coral.</title>
        <authorList>
            <person name="Buangrab K."/>
            <person name="Sutthacheep M."/>
            <person name="Yeemin T."/>
            <person name="Harunari E."/>
            <person name="Igarashi Y."/>
            <person name="Kanchanasin P."/>
            <person name="Tanasupawat S."/>
            <person name="Phongsopitanun W."/>
        </authorList>
    </citation>
    <scope>NUCLEOTIDE SEQUENCE [LARGE SCALE GENOMIC DNA]</scope>
    <source>
        <strain evidence="3 4">J2-2</strain>
    </source>
</reference>
<comment type="caution">
    <text evidence="3">The sequence shown here is derived from an EMBL/GenBank/DDBJ whole genome shotgun (WGS) entry which is preliminary data.</text>
</comment>
<accession>A0ABS5TH55</accession>
<evidence type="ECO:0008006" key="5">
    <source>
        <dbReference type="Google" id="ProtNLM"/>
    </source>
</evidence>
<dbReference type="Proteomes" id="UP001197247">
    <property type="component" value="Unassembled WGS sequence"/>
</dbReference>
<dbReference type="RefSeq" id="WP_214156714.1">
    <property type="nucleotide sequence ID" value="NZ_JAHBAY010000006.1"/>
</dbReference>
<evidence type="ECO:0000313" key="4">
    <source>
        <dbReference type="Proteomes" id="UP001197247"/>
    </source>
</evidence>
<evidence type="ECO:0000313" key="3">
    <source>
        <dbReference type="EMBL" id="MBT0770422.1"/>
    </source>
</evidence>
<keyword evidence="2" id="KW-0812">Transmembrane</keyword>
<keyword evidence="2" id="KW-1133">Transmembrane helix</keyword>
<evidence type="ECO:0000256" key="2">
    <source>
        <dbReference type="SAM" id="Phobius"/>
    </source>
</evidence>